<evidence type="ECO:0000313" key="2">
    <source>
        <dbReference type="EMBL" id="MDC3979656.1"/>
    </source>
</evidence>
<proteinExistence type="predicted"/>
<feature type="region of interest" description="Disordered" evidence="1">
    <location>
        <begin position="241"/>
        <end position="271"/>
    </location>
</feature>
<dbReference type="EMBL" id="JAGTJJ010000001">
    <property type="protein sequence ID" value="MDC3979656.1"/>
    <property type="molecule type" value="Genomic_DNA"/>
</dbReference>
<reference evidence="2 3" key="1">
    <citation type="submission" date="2021-04" db="EMBL/GenBank/DDBJ databases">
        <title>Genome analysis of Polyangium sp.</title>
        <authorList>
            <person name="Li Y."/>
            <person name="Wang J."/>
        </authorList>
    </citation>
    <scope>NUCLEOTIDE SEQUENCE [LARGE SCALE GENOMIC DNA]</scope>
    <source>
        <strain evidence="2 3">SDU14</strain>
    </source>
</reference>
<organism evidence="2 3">
    <name type="scientific">Polyangium jinanense</name>
    <dbReference type="NCBI Taxonomy" id="2829994"/>
    <lineage>
        <taxon>Bacteria</taxon>
        <taxon>Pseudomonadati</taxon>
        <taxon>Myxococcota</taxon>
        <taxon>Polyangia</taxon>
        <taxon>Polyangiales</taxon>
        <taxon>Polyangiaceae</taxon>
        <taxon>Polyangium</taxon>
    </lineage>
</organism>
<keyword evidence="3" id="KW-1185">Reference proteome</keyword>
<comment type="caution">
    <text evidence="2">The sequence shown here is derived from an EMBL/GenBank/DDBJ whole genome shotgun (WGS) entry which is preliminary data.</text>
</comment>
<evidence type="ECO:0000256" key="1">
    <source>
        <dbReference type="SAM" id="MobiDB-lite"/>
    </source>
</evidence>
<protein>
    <submittedName>
        <fullName evidence="2">Uncharacterized protein</fullName>
    </submittedName>
</protein>
<evidence type="ECO:0000313" key="3">
    <source>
        <dbReference type="Proteomes" id="UP001151081"/>
    </source>
</evidence>
<gene>
    <name evidence="2" type="ORF">KEG57_04030</name>
</gene>
<dbReference type="RefSeq" id="WP_272417911.1">
    <property type="nucleotide sequence ID" value="NZ_JAGTJJ010000001.1"/>
</dbReference>
<accession>A0A9X4APU3</accession>
<dbReference type="AlphaFoldDB" id="A0A9X4APU3"/>
<dbReference type="Proteomes" id="UP001151081">
    <property type="component" value="Unassembled WGS sequence"/>
</dbReference>
<sequence>MDTSLATLFNLYMFTPGRRLFAITQVRKAALAAGDMDIAAFAASCVDHDEALRTLEARWAAQDEKVPAFAPEAKPIDLAVDGVLVAIRDTAERQIEASAPGDPVATSGSALLKEIFPRGLFAVTSLPYVEELCEVERILGVLQHPMRVSTVQELGLSRYVTRLVDLAKQYRTALELPWPKRITFPEVKAARAEGQRRMLQLVAMIVGRYPSEAPEDQASRLAMLGPIVQQNEAIGQALRARRAADDVDPETGEPLHAPVVSDAPALTTSPA</sequence>
<name>A0A9X4APU3_9BACT</name>